<dbReference type="Gene3D" id="3.40.50.12580">
    <property type="match status" value="1"/>
</dbReference>
<evidence type="ECO:0000313" key="1">
    <source>
        <dbReference type="EMBL" id="OEJ98979.1"/>
    </source>
</evidence>
<name>A0A1E5SIN0_9FLAO</name>
<organism evidence="1 2">
    <name type="scientific">Flavivirga aquatica</name>
    <dbReference type="NCBI Taxonomy" id="1849968"/>
    <lineage>
        <taxon>Bacteria</taxon>
        <taxon>Pseudomonadati</taxon>
        <taxon>Bacteroidota</taxon>
        <taxon>Flavobacteriia</taxon>
        <taxon>Flavobacteriales</taxon>
        <taxon>Flavobacteriaceae</taxon>
        <taxon>Flavivirga</taxon>
    </lineage>
</organism>
<dbReference type="AlphaFoldDB" id="A0A1E5SIN0"/>
<dbReference type="SUPFAM" id="SSF53756">
    <property type="entry name" value="UDP-Glycosyltransferase/glycogen phosphorylase"/>
    <property type="match status" value="1"/>
</dbReference>
<dbReference type="InterPro" id="IPR043148">
    <property type="entry name" value="TagF_C"/>
</dbReference>
<dbReference type="STRING" id="1849968.A8C32_07295"/>
<evidence type="ECO:0008006" key="3">
    <source>
        <dbReference type="Google" id="ProtNLM"/>
    </source>
</evidence>
<dbReference type="OrthoDB" id="9071293at2"/>
<comment type="caution">
    <text evidence="1">The sequence shown here is derived from an EMBL/GenBank/DDBJ whole genome shotgun (WGS) entry which is preliminary data.</text>
</comment>
<dbReference type="Proteomes" id="UP000095713">
    <property type="component" value="Unassembled WGS sequence"/>
</dbReference>
<gene>
    <name evidence="1" type="ORF">A8C32_07295</name>
</gene>
<accession>A0A1E5SIN0</accession>
<evidence type="ECO:0000313" key="2">
    <source>
        <dbReference type="Proteomes" id="UP000095713"/>
    </source>
</evidence>
<sequence>MKIICIGTLDKFSRFYLKIKENLKTDNKNHLFHIYSIHFSGFMYTLLRFKFSSWLPAKGWFNALINKKKYLRIIENKNQYKNINYKNFITFHLKLNPSLSKISLLIQALSYIDILDDILKKKRPDAIILLGDSRLSIEICIALAKVYNIKVYFIEQGPFNTTFFDPQGVNANASINNINLKNASLPTKEQIELVDYLINKPKQKKYKRSPIYRGIDYSLAYFFEKSYLFPPDLKYTDTFPKFYKFKQQVVSPLSIKPKGEIKLYLLILQVPLDVNMIYHSPNFKNHFEIVKAIHKNLPKNSKLILREHPIYKDKYDKELYDYVIKHNLSFDNHISLKDSLKQADVIVVNNSTVGIEAISLKKTVVVLANAYYRHPEICIKYTKNDNLNSILTKALNFKPKEQFIYHFLYNFLTQHLIEGFITDENLNAPKSIAKKINKSYT</sequence>
<protein>
    <recommendedName>
        <fullName evidence="3">Capsular biosynthesis protein</fullName>
    </recommendedName>
</protein>
<dbReference type="EMBL" id="MDJD01000054">
    <property type="protein sequence ID" value="OEJ98979.1"/>
    <property type="molecule type" value="Genomic_DNA"/>
</dbReference>
<dbReference type="RefSeq" id="WP_069831662.1">
    <property type="nucleotide sequence ID" value="NZ_MDJD01000054.1"/>
</dbReference>
<keyword evidence="2" id="KW-1185">Reference proteome</keyword>
<dbReference type="GO" id="GO:0000271">
    <property type="term" value="P:polysaccharide biosynthetic process"/>
    <property type="evidence" value="ECO:0007669"/>
    <property type="project" value="InterPro"/>
</dbReference>
<dbReference type="Pfam" id="PF05159">
    <property type="entry name" value="Capsule_synth"/>
    <property type="match status" value="1"/>
</dbReference>
<reference evidence="1 2" key="1">
    <citation type="submission" date="2016-05" db="EMBL/GenBank/DDBJ databases">
        <title>Draft Genome Sequence of Algibacter sp. Strain SK-16 Isolated from the Surface Water of Aburatsubo Inlet.</title>
        <authorList>
            <person name="Wong S.-K."/>
            <person name="Yoshizawa S."/>
            <person name="Nakajima Y."/>
            <person name="Ogura Y."/>
            <person name="Tetsuya H."/>
            <person name="Hamasaki K."/>
        </authorList>
    </citation>
    <scope>NUCLEOTIDE SEQUENCE [LARGE SCALE GENOMIC DNA]</scope>
    <source>
        <strain evidence="1 2">SK-16</strain>
    </source>
</reference>
<dbReference type="InterPro" id="IPR007833">
    <property type="entry name" value="Capsule_polysaccharide_synth"/>
</dbReference>
<dbReference type="GO" id="GO:0015774">
    <property type="term" value="P:polysaccharide transport"/>
    <property type="evidence" value="ECO:0007669"/>
    <property type="project" value="InterPro"/>
</dbReference>
<proteinExistence type="predicted"/>